<proteinExistence type="predicted"/>
<evidence type="ECO:0000313" key="2">
    <source>
        <dbReference type="EMBL" id="DAF57630.1"/>
    </source>
</evidence>
<accession>A0A8S5T306</accession>
<organism evidence="2">
    <name type="scientific">Siphoviridae sp. ctM6i4</name>
    <dbReference type="NCBI Taxonomy" id="2827852"/>
    <lineage>
        <taxon>Viruses</taxon>
        <taxon>Duplodnaviria</taxon>
        <taxon>Heunggongvirae</taxon>
        <taxon>Uroviricota</taxon>
        <taxon>Caudoviricetes</taxon>
    </lineage>
</organism>
<keyword evidence="1" id="KW-0472">Membrane</keyword>
<keyword evidence="1" id="KW-1133">Transmembrane helix</keyword>
<sequence>MAFIAYMVRSTGNGIWAWMILPCFSFAALGIAD</sequence>
<protein>
    <submittedName>
        <fullName evidence="2">Uncharacterized protein</fullName>
    </submittedName>
</protein>
<reference evidence="2" key="1">
    <citation type="journal article" date="2021" name="Proc. Natl. Acad. Sci. U.S.A.">
        <title>A Catalog of Tens of Thousands of Viruses from Human Metagenomes Reveals Hidden Associations with Chronic Diseases.</title>
        <authorList>
            <person name="Tisza M.J."/>
            <person name="Buck C.B."/>
        </authorList>
    </citation>
    <scope>NUCLEOTIDE SEQUENCE</scope>
    <source>
        <strain evidence="2">CtM6i4</strain>
    </source>
</reference>
<evidence type="ECO:0000256" key="1">
    <source>
        <dbReference type="SAM" id="Phobius"/>
    </source>
</evidence>
<name>A0A8S5T306_9CAUD</name>
<dbReference type="EMBL" id="BK032735">
    <property type="protein sequence ID" value="DAF57630.1"/>
    <property type="molecule type" value="Genomic_DNA"/>
</dbReference>
<keyword evidence="1" id="KW-0812">Transmembrane</keyword>
<feature type="transmembrane region" description="Helical" evidence="1">
    <location>
        <begin position="15"/>
        <end position="32"/>
    </location>
</feature>